<dbReference type="Pfam" id="PF09972">
    <property type="entry name" value="DUF2207"/>
    <property type="match status" value="1"/>
</dbReference>
<name>A0A5P1RA45_9GAMM</name>
<feature type="transmembrane region" description="Helical" evidence="2">
    <location>
        <begin position="413"/>
        <end position="434"/>
    </location>
</feature>
<keyword evidence="3" id="KW-0732">Signal</keyword>
<proteinExistence type="predicted"/>
<dbReference type="InterPro" id="IPR018702">
    <property type="entry name" value="DUF2207"/>
</dbReference>
<feature type="transmembrane region" description="Helical" evidence="2">
    <location>
        <begin position="387"/>
        <end position="407"/>
    </location>
</feature>
<evidence type="ECO:0000256" key="2">
    <source>
        <dbReference type="SAM" id="Phobius"/>
    </source>
</evidence>
<feature type="compositionally biased region" description="Low complexity" evidence="1">
    <location>
        <begin position="600"/>
        <end position="615"/>
    </location>
</feature>
<feature type="transmembrane region" description="Helical" evidence="2">
    <location>
        <begin position="480"/>
        <end position="499"/>
    </location>
</feature>
<gene>
    <name evidence="6" type="ORF">F0U83_05185</name>
</gene>
<protein>
    <submittedName>
        <fullName evidence="6">DUF2207 domain-containing protein</fullName>
    </submittedName>
</protein>
<dbReference type="AlphaFoldDB" id="A0A5P1RA45"/>
<feature type="region of interest" description="Disordered" evidence="1">
    <location>
        <begin position="600"/>
        <end position="634"/>
    </location>
</feature>
<keyword evidence="2" id="KW-0472">Membrane</keyword>
<dbReference type="EMBL" id="CP043869">
    <property type="protein sequence ID" value="QEQ96145.1"/>
    <property type="molecule type" value="Genomic_DNA"/>
</dbReference>
<feature type="transmembrane region" description="Helical" evidence="2">
    <location>
        <begin position="446"/>
        <end position="468"/>
    </location>
</feature>
<feature type="domain" description="DUF2207" evidence="4">
    <location>
        <begin position="22"/>
        <end position="183"/>
    </location>
</feature>
<dbReference type="RefSeq" id="WP_138988851.1">
    <property type="nucleotide sequence ID" value="NZ_CP043869.1"/>
</dbReference>
<reference evidence="6 7" key="1">
    <citation type="journal article" date="2019" name="Biochem. Eng. J.">
        <title>Metabolic engineering of the marine bacteria Neptunomonas concharum for the production of acetoin and meso-2,3-butanediol from acetate.</title>
        <authorList>
            <person name="Li W."/>
            <person name="Pu N."/>
            <person name="Liu C.-X."/>
            <person name="Yuan Q.-P."/>
            <person name="Li Z.-J."/>
        </authorList>
    </citation>
    <scope>NUCLEOTIDE SEQUENCE [LARGE SCALE GENOMIC DNA]</scope>
    <source>
        <strain evidence="6 7">JCM17730</strain>
    </source>
</reference>
<evidence type="ECO:0000259" key="4">
    <source>
        <dbReference type="Pfam" id="PF09972"/>
    </source>
</evidence>
<feature type="transmembrane region" description="Helical" evidence="2">
    <location>
        <begin position="228"/>
        <end position="252"/>
    </location>
</feature>
<feature type="compositionally biased region" description="Gly residues" evidence="1">
    <location>
        <begin position="616"/>
        <end position="634"/>
    </location>
</feature>
<keyword evidence="2" id="KW-0812">Transmembrane</keyword>
<keyword evidence="7" id="KW-1185">Reference proteome</keyword>
<organism evidence="6 7">
    <name type="scientific">Neptunomonas concharum</name>
    <dbReference type="NCBI Taxonomy" id="1031538"/>
    <lineage>
        <taxon>Bacteria</taxon>
        <taxon>Pseudomonadati</taxon>
        <taxon>Pseudomonadota</taxon>
        <taxon>Gammaproteobacteria</taxon>
        <taxon>Oceanospirillales</taxon>
        <taxon>Oceanospirillaceae</taxon>
        <taxon>Neptunomonas</taxon>
    </lineage>
</organism>
<evidence type="ECO:0000256" key="3">
    <source>
        <dbReference type="SAM" id="SignalP"/>
    </source>
</evidence>
<evidence type="ECO:0000259" key="5">
    <source>
        <dbReference type="Pfam" id="PF20990"/>
    </source>
</evidence>
<feature type="signal peptide" evidence="3">
    <location>
        <begin position="1"/>
        <end position="19"/>
    </location>
</feature>
<feature type="domain" description="Predicted membrane protein YciQ-like C-terminal" evidence="5">
    <location>
        <begin position="271"/>
        <end position="561"/>
    </location>
</feature>
<dbReference type="InterPro" id="IPR048389">
    <property type="entry name" value="YciQ-like_C"/>
</dbReference>
<evidence type="ECO:0000313" key="6">
    <source>
        <dbReference type="EMBL" id="QEQ96145.1"/>
    </source>
</evidence>
<accession>A0A5P1RA45</accession>
<dbReference type="Proteomes" id="UP000324760">
    <property type="component" value="Chromosome"/>
</dbReference>
<evidence type="ECO:0000256" key="1">
    <source>
        <dbReference type="SAM" id="MobiDB-lite"/>
    </source>
</evidence>
<sequence length="634" mass="69605">MRYLLLLLTLMLCAGKVAAVEKILDYQTDILVQRDGTLLITEKITVNAEHASIRRGIYRDFPTIYHLPDGTRYQTSFDVIDIKRDGQSEPYHTEQRSNGIRVYIGDKRNYVTKGEHTYELLYKTDRQIQFFEHRDELYFNAIGHGFSFPIEKATATLTLPTDANITKFTAYNGRQGSQTSDVYIEQPLPFEVRYTLNKSLNAYEGMTIVAAWNKGVIFPPSSSQTIHWWLMDHLTSLLALISGVIVFAFLLVRWHQVGRDPASGTIIPLFTPPEGLSPAACQYIFDQKMKPSAFTAATINMAIKGYLSIKESDTTGGFQLSHLGSSTHTKAEPLSSGEQKLATLLFASDAQSVSLGHKYDSKIQKAYSALKSTLKAEHGAKNFRHNIGSFVVSVLLALGLFVVLVLVDNNAEAAGFGIFLGGLTAGMVNALRIFIEKRHRYTGLRLALRALASLIPIVFAVFTFNIGSHLLDMLDSNGKAILLYCIVAGGLLALFHWLLKAPTVAGRELMDQIEGFRLYLSVAEKDLLNFQHPPKKTPELFERYLPYAIALGVENEWGDQFTEIMEKAANEGRENLRWYHGQQGPHFSTMTSSLSSGLSSAIASSATPPSSSGSSGFSGGSSGGGGGGGGGGGW</sequence>
<dbReference type="OrthoDB" id="9767603at2"/>
<feature type="chain" id="PRO_5024914253" evidence="3">
    <location>
        <begin position="20"/>
        <end position="634"/>
    </location>
</feature>
<dbReference type="Pfam" id="PF20990">
    <property type="entry name" value="DUF2207_C"/>
    <property type="match status" value="1"/>
</dbReference>
<dbReference type="KEGG" id="ncu:F0U83_05185"/>
<evidence type="ECO:0000313" key="7">
    <source>
        <dbReference type="Proteomes" id="UP000324760"/>
    </source>
</evidence>
<keyword evidence="2" id="KW-1133">Transmembrane helix</keyword>